<proteinExistence type="predicted"/>
<keyword evidence="1" id="KW-0732">Signal</keyword>
<gene>
    <name evidence="2" type="ORF">K452DRAFT_322518</name>
</gene>
<feature type="chain" id="PRO_5025531796" evidence="1">
    <location>
        <begin position="22"/>
        <end position="435"/>
    </location>
</feature>
<keyword evidence="3" id="KW-1185">Reference proteome</keyword>
<organism evidence="2 3">
    <name type="scientific">Aplosporella prunicola CBS 121167</name>
    <dbReference type="NCBI Taxonomy" id="1176127"/>
    <lineage>
        <taxon>Eukaryota</taxon>
        <taxon>Fungi</taxon>
        <taxon>Dikarya</taxon>
        <taxon>Ascomycota</taxon>
        <taxon>Pezizomycotina</taxon>
        <taxon>Dothideomycetes</taxon>
        <taxon>Dothideomycetes incertae sedis</taxon>
        <taxon>Botryosphaeriales</taxon>
        <taxon>Aplosporellaceae</taxon>
        <taxon>Aplosporella</taxon>
    </lineage>
</organism>
<accession>A0A6A6AZ97</accession>
<protein>
    <submittedName>
        <fullName evidence="2">Uncharacterized protein</fullName>
    </submittedName>
</protein>
<dbReference type="AlphaFoldDB" id="A0A6A6AZ97"/>
<dbReference type="GeneID" id="54302012"/>
<dbReference type="Proteomes" id="UP000799438">
    <property type="component" value="Unassembled WGS sequence"/>
</dbReference>
<reference evidence="2" key="1">
    <citation type="journal article" date="2020" name="Stud. Mycol.">
        <title>101 Dothideomycetes genomes: a test case for predicting lifestyles and emergence of pathogens.</title>
        <authorList>
            <person name="Haridas S."/>
            <person name="Albert R."/>
            <person name="Binder M."/>
            <person name="Bloem J."/>
            <person name="Labutti K."/>
            <person name="Salamov A."/>
            <person name="Andreopoulos B."/>
            <person name="Baker S."/>
            <person name="Barry K."/>
            <person name="Bills G."/>
            <person name="Bluhm B."/>
            <person name="Cannon C."/>
            <person name="Castanera R."/>
            <person name="Culley D."/>
            <person name="Daum C."/>
            <person name="Ezra D."/>
            <person name="Gonzalez J."/>
            <person name="Henrissat B."/>
            <person name="Kuo A."/>
            <person name="Liang C."/>
            <person name="Lipzen A."/>
            <person name="Lutzoni F."/>
            <person name="Magnuson J."/>
            <person name="Mondo S."/>
            <person name="Nolan M."/>
            <person name="Ohm R."/>
            <person name="Pangilinan J."/>
            <person name="Park H.-J."/>
            <person name="Ramirez L."/>
            <person name="Alfaro M."/>
            <person name="Sun H."/>
            <person name="Tritt A."/>
            <person name="Yoshinaga Y."/>
            <person name="Zwiers L.-H."/>
            <person name="Turgeon B."/>
            <person name="Goodwin S."/>
            <person name="Spatafora J."/>
            <person name="Crous P."/>
            <person name="Grigoriev I."/>
        </authorList>
    </citation>
    <scope>NUCLEOTIDE SEQUENCE</scope>
    <source>
        <strain evidence="2">CBS 121167</strain>
    </source>
</reference>
<evidence type="ECO:0000313" key="3">
    <source>
        <dbReference type="Proteomes" id="UP000799438"/>
    </source>
</evidence>
<evidence type="ECO:0000256" key="1">
    <source>
        <dbReference type="SAM" id="SignalP"/>
    </source>
</evidence>
<evidence type="ECO:0000313" key="2">
    <source>
        <dbReference type="EMBL" id="KAF2136275.1"/>
    </source>
</evidence>
<sequence>MLYSSISLIAIATLLTGPGSAYPASQQSGNPNVLFSRNGAKCTAISTCSDTDIASYFTYDSSLKRDVDESHVLEKRATGKDLKWCDKKISTKNYPNAEELAIKGKSTDFYNANCKVFGFSSPTSCGDITFKEIPLPAQSDLGKYQVEHVLEGQMMNQFSKSITTSKKLKDPEDNTKDLDVCKYTLKFFSELPEGQTVDEVNSKKLKKPDPKGSQGIRWLASIFPQQYEHDSSEFALLEKYTNNNKQGLWGGKHPVDPAKIKKKVEGWSGKSETNIQADFRIASSLFKRLLALRVYHRDTWVSTTLKTQADRMGEMLDGLEKELEKKQISVTDPKDKTKKKSWEKYQSLGLKKQWNDYMKKTTDDAMSKLDTDLKSAAKILEDTKKEMDTKAKDTSAKGKPSASLKKVLEETICTINEIMDVYNAEMTKAAMKNPF</sequence>
<dbReference type="RefSeq" id="XP_033391993.1">
    <property type="nucleotide sequence ID" value="XM_033544516.1"/>
</dbReference>
<dbReference type="EMBL" id="ML995526">
    <property type="protein sequence ID" value="KAF2136275.1"/>
    <property type="molecule type" value="Genomic_DNA"/>
</dbReference>
<name>A0A6A6AZ97_9PEZI</name>
<dbReference type="OrthoDB" id="3762642at2759"/>
<feature type="signal peptide" evidence="1">
    <location>
        <begin position="1"/>
        <end position="21"/>
    </location>
</feature>